<keyword evidence="2" id="KW-1133">Transmembrane helix</keyword>
<dbReference type="InterPro" id="IPR011047">
    <property type="entry name" value="Quinoprotein_ADH-like_sf"/>
</dbReference>
<evidence type="ECO:0000313" key="5">
    <source>
        <dbReference type="Proteomes" id="UP000216024"/>
    </source>
</evidence>
<feature type="transmembrane region" description="Helical" evidence="2">
    <location>
        <begin position="20"/>
        <end position="38"/>
    </location>
</feature>
<evidence type="ECO:0000256" key="1">
    <source>
        <dbReference type="ARBA" id="ARBA00022737"/>
    </source>
</evidence>
<gene>
    <name evidence="4" type="ORF">CCE28_20590</name>
</gene>
<feature type="domain" description="SLH" evidence="3">
    <location>
        <begin position="1270"/>
        <end position="1333"/>
    </location>
</feature>
<evidence type="ECO:0000313" key="4">
    <source>
        <dbReference type="EMBL" id="PAB56633.1"/>
    </source>
</evidence>
<dbReference type="InterPro" id="IPR015943">
    <property type="entry name" value="WD40/YVTN_repeat-like_dom_sf"/>
</dbReference>
<dbReference type="SUPFAM" id="SSF50998">
    <property type="entry name" value="Quinoprotein alcohol dehydrogenase-like"/>
    <property type="match status" value="1"/>
</dbReference>
<dbReference type="EMBL" id="NIBG01000033">
    <property type="protein sequence ID" value="PAB56633.1"/>
    <property type="molecule type" value="Genomic_DNA"/>
</dbReference>
<reference evidence="4 5" key="1">
    <citation type="submission" date="2017-06" db="EMBL/GenBank/DDBJ databases">
        <title>Draft genome sequence of anaerobic fermentative bacterium Anaeromicrobium sediminis DY2726D isolated from West Pacific Ocean sediments.</title>
        <authorList>
            <person name="Zeng X."/>
        </authorList>
    </citation>
    <scope>NUCLEOTIDE SEQUENCE [LARGE SCALE GENOMIC DNA]</scope>
    <source>
        <strain evidence="4 5">DY2726D</strain>
    </source>
</reference>
<dbReference type="Proteomes" id="UP000216024">
    <property type="component" value="Unassembled WGS sequence"/>
</dbReference>
<sequence>MSNFIIRKVILMKKSLLKHIAGLLLVIILCNIISPSYFSSAEANDLDSVWLGKYIKDWVMDIENDCIHIITKYSNELVTVDTKDFNIVNEVHLGSEPMDVEIYNNKLYITLIDENKIIEYDILTKSILNRIDTEKNPLNLSVYDGKIFYGNRMQHESGIYVYDLSEKSNKKILDDLNNPTVTIDKNTGVLYVKRSSGGPIYGLDPNNYDTIYKSKDTIYGDILIDGSDVFGGNMKYDTSLNVIHGQYNLNSPVMPGSNLTVNDTYVFFSSAIFNRDNFIKVGDLPIESEWALADSNYVYMYDKGSKTIVREKIASLVDNNTKWSGNDLTQWVLDEDRGYIYGVSKDENRLLFINKDTLEIEEELIIFSEPTDIELDNNKLYISLSGSNKIAIVDIDTKSLDREIITETKPYRLEKYGEKIYYVENKWSKIHEYDLTNNSEIDLVINSNKNYGDLYMYAEIAIDNTSGIMYLGEAGSSYDAFAIDLKNYNLIGTTDYEHSYDFNRASRKVLINGDEIFYAGKRISKDNMNIKGSYEEQIIYVNDDYAFSNGAVYDKNSFTKVGELPFDSSKMLIDSNNIIYYYDKNTSSINKVDLNSITLDMPKNYYNSEASLPISMVIEDWVYSEDNDYIYAISNRTGKVLFIDARDFTVKDEIYIGESPSDIDIFNDKIYVALSGESKIAIVDGVRKDNISKISTDINPYKIQVDKSNIYYSGKSSNEKIYIYDKVKGYSYTMGDKTYSNPQLLVDRENEILYIGNNTYPEWIIAVSTEDYKVVKEFKYTRSNVKERQLFKNDEYIFWGKFKIKISDLTLDRVYDSRVLYAKGKYVYNEKGIEAYEIYRQIADFPFDPTLVLTNDKGEVYLYNYTNNSIYKYPLKYEIDPKLKDSLRINLNDEGHFIFSWDEVPNAIGYNLWYYTDMELKIKRLNGNSHIIEDNSYVSTRTFRGQYDKVIHFGVTPVMEETSYEMLGVDMKGVVIDKLNSPQDEINDDNSIDLSSTSTSSMGYDLDGGLAAIFRINENLFNSAIEKIDENVERFEFNSDLEYDRFSINLSGSIYDNLYEIGNDKKLKINTPRGKYAWPVSLINLSEVTANPKSAYIDIGIRRERGENLGNIVYDMFNLDLNVIGDPIRFSIDALTEEGKLSVKNLGKDYFQCWVPLEEEPDKSETVGIFYDLENKKYQHVPTRFYKDNEGKWWAIFNQNANGSYALVRYNKTFKDMKNHWAEDDINLLASKLIVKGMTHEKFIPDDNVTRAQYIALLITALGLHPENNSGQSFHDVDGDDWYADVVETAVNLGIVRGYEDGTFRPNRLISREEMSVLIVNVLKLLEEGRTDVNEDVLKSFKDSNDIGSWAKESAAIAAENGLIRGDEKGSFNPKDYATRAQSAVVIKKLLEKAELIEE</sequence>
<keyword evidence="5" id="KW-1185">Reference proteome</keyword>
<dbReference type="PROSITE" id="PS51272">
    <property type="entry name" value="SLH"/>
    <property type="match status" value="3"/>
</dbReference>
<evidence type="ECO:0000259" key="3">
    <source>
        <dbReference type="PROSITE" id="PS51272"/>
    </source>
</evidence>
<organism evidence="4 5">
    <name type="scientific">Anaeromicrobium sediminis</name>
    <dbReference type="NCBI Taxonomy" id="1478221"/>
    <lineage>
        <taxon>Bacteria</taxon>
        <taxon>Bacillati</taxon>
        <taxon>Bacillota</taxon>
        <taxon>Clostridia</taxon>
        <taxon>Peptostreptococcales</taxon>
        <taxon>Thermotaleaceae</taxon>
        <taxon>Anaeromicrobium</taxon>
    </lineage>
</organism>
<comment type="caution">
    <text evidence="4">The sequence shown here is derived from an EMBL/GenBank/DDBJ whole genome shotgun (WGS) entry which is preliminary data.</text>
</comment>
<dbReference type="InterPro" id="IPR011044">
    <property type="entry name" value="Quino_amine_DH_bsu"/>
</dbReference>
<feature type="domain" description="SLH" evidence="3">
    <location>
        <begin position="1338"/>
        <end position="1399"/>
    </location>
</feature>
<accession>A0A267MCU8</accession>
<dbReference type="InterPro" id="IPR051200">
    <property type="entry name" value="Host-pathogen_enzymatic-act"/>
</dbReference>
<dbReference type="Gene3D" id="2.130.10.10">
    <property type="entry name" value="YVTN repeat-like/Quinoprotein amine dehydrogenase"/>
    <property type="match status" value="3"/>
</dbReference>
<name>A0A267MCU8_9FIRM</name>
<dbReference type="OrthoDB" id="6372180at2"/>
<dbReference type="InterPro" id="IPR001119">
    <property type="entry name" value="SLH_dom"/>
</dbReference>
<feature type="domain" description="SLH" evidence="3">
    <location>
        <begin position="1209"/>
        <end position="1269"/>
    </location>
</feature>
<keyword evidence="2" id="KW-0812">Transmembrane</keyword>
<dbReference type="PANTHER" id="PTHR47197">
    <property type="entry name" value="PROTEIN NIRF"/>
    <property type="match status" value="1"/>
</dbReference>
<evidence type="ECO:0000256" key="2">
    <source>
        <dbReference type="SAM" id="Phobius"/>
    </source>
</evidence>
<keyword evidence="2" id="KW-0472">Membrane</keyword>
<protein>
    <recommendedName>
        <fullName evidence="3">SLH domain-containing protein</fullName>
    </recommendedName>
</protein>
<dbReference type="Pfam" id="PF00395">
    <property type="entry name" value="SLH"/>
    <property type="match status" value="3"/>
</dbReference>
<dbReference type="PANTHER" id="PTHR47197:SF3">
    <property type="entry name" value="DIHYDRO-HEME D1 DEHYDROGENASE"/>
    <property type="match status" value="1"/>
</dbReference>
<dbReference type="SUPFAM" id="SSF50969">
    <property type="entry name" value="YVTN repeat-like/Quinoprotein amine dehydrogenase"/>
    <property type="match status" value="1"/>
</dbReference>
<proteinExistence type="predicted"/>
<keyword evidence="1" id="KW-0677">Repeat</keyword>